<dbReference type="EMBL" id="CP012949">
    <property type="protein sequence ID" value="ANB09782.1"/>
    <property type="molecule type" value="Genomic_DNA"/>
</dbReference>
<accession>A0ABM6B7F4</accession>
<organism evidence="1 2">
    <name type="scientific">Streptomyces ambofaciens</name>
    <dbReference type="NCBI Taxonomy" id="1889"/>
    <lineage>
        <taxon>Bacteria</taxon>
        <taxon>Bacillati</taxon>
        <taxon>Actinomycetota</taxon>
        <taxon>Actinomycetes</taxon>
        <taxon>Kitasatosporales</taxon>
        <taxon>Streptomycetaceae</taxon>
        <taxon>Streptomyces</taxon>
    </lineage>
</organism>
<gene>
    <name evidence="1" type="ORF">SAM40697_5829</name>
</gene>
<reference evidence="2" key="1">
    <citation type="submission" date="2015-10" db="EMBL/GenBank/DDBJ databases">
        <title>Complete genome sequence of Streptomyces ambofaciens DSM 40697.</title>
        <authorList>
            <person name="Thibessard A."/>
            <person name="Leblond P."/>
        </authorList>
    </citation>
    <scope>NUCLEOTIDE SEQUENCE [LARGE SCALE GENOMIC DNA]</scope>
    <source>
        <strain evidence="2">DSM 40697</strain>
    </source>
</reference>
<dbReference type="RefSeq" id="WP_063483718.1">
    <property type="nucleotide sequence ID" value="NZ_CP012949.1"/>
</dbReference>
<reference evidence="1 2" key="2">
    <citation type="journal article" date="2016" name="Genome Announc.">
        <title>Complete Genome Sequence of Streptomyces ambofaciens DSM 40697, a Paradigm for Genome Plasticity Studies.</title>
        <authorList>
            <person name="Thibessard A."/>
            <person name="Leblond P."/>
        </authorList>
    </citation>
    <scope>NUCLEOTIDE SEQUENCE [LARGE SCALE GENOMIC DNA]</scope>
    <source>
        <strain evidence="1 2">DSM 40697</strain>
    </source>
</reference>
<evidence type="ECO:0000313" key="2">
    <source>
        <dbReference type="Proteomes" id="UP000076720"/>
    </source>
</evidence>
<dbReference type="SUPFAM" id="SSF116734">
    <property type="entry name" value="DNA methylase specificity domain"/>
    <property type="match status" value="1"/>
</dbReference>
<sequence length="70" mass="8070">MKTFDHVDIPDLRADDLRTLSDKLSPLHQLIESHLRESRTLATLRDALLPQLMSGRLRVKDAEKIVEDHV</sequence>
<evidence type="ECO:0000313" key="1">
    <source>
        <dbReference type="EMBL" id="ANB09782.1"/>
    </source>
</evidence>
<dbReference type="Proteomes" id="UP000076720">
    <property type="component" value="Chromosome"/>
</dbReference>
<proteinExistence type="predicted"/>
<name>A0ABM6B7F4_STRAM</name>
<evidence type="ECO:0008006" key="3">
    <source>
        <dbReference type="Google" id="ProtNLM"/>
    </source>
</evidence>
<protein>
    <recommendedName>
        <fullName evidence="3">Restriction endonuclease subunit S</fullName>
    </recommendedName>
</protein>
<keyword evidence="2" id="KW-1185">Reference proteome</keyword>